<dbReference type="Pfam" id="PF13676">
    <property type="entry name" value="TIR_2"/>
    <property type="match status" value="1"/>
</dbReference>
<accession>A0ABR6BIJ2</accession>
<dbReference type="InterPro" id="IPR027417">
    <property type="entry name" value="P-loop_NTPase"/>
</dbReference>
<evidence type="ECO:0000313" key="3">
    <source>
        <dbReference type="Proteomes" id="UP000517916"/>
    </source>
</evidence>
<feature type="domain" description="TIR" evidence="1">
    <location>
        <begin position="1"/>
        <end position="132"/>
    </location>
</feature>
<dbReference type="SUPFAM" id="SSF52540">
    <property type="entry name" value="P-loop containing nucleoside triphosphate hydrolases"/>
    <property type="match status" value="1"/>
</dbReference>
<dbReference type="Gene3D" id="3.40.50.300">
    <property type="entry name" value="P-loop containing nucleotide triphosphate hydrolases"/>
    <property type="match status" value="1"/>
</dbReference>
<dbReference type="InterPro" id="IPR035897">
    <property type="entry name" value="Toll_tir_struct_dom_sf"/>
</dbReference>
<keyword evidence="3" id="KW-1185">Reference proteome</keyword>
<gene>
    <name evidence="2" type="ORF">BC739_003593</name>
</gene>
<dbReference type="Proteomes" id="UP000517916">
    <property type="component" value="Unassembled WGS sequence"/>
</dbReference>
<dbReference type="PROSITE" id="PS50104">
    <property type="entry name" value="TIR"/>
    <property type="match status" value="1"/>
</dbReference>
<dbReference type="SUPFAM" id="SSF52200">
    <property type="entry name" value="Toll/Interleukin receptor TIR domain"/>
    <property type="match status" value="1"/>
</dbReference>
<dbReference type="Gene3D" id="3.40.50.10140">
    <property type="entry name" value="Toll/interleukin-1 receptor homology (TIR) domain"/>
    <property type="match status" value="1"/>
</dbReference>
<sequence length="623" mass="67065">MWDVFLSYSRSDAVPAQALAAELRRFGLRVFQDDADVHRFDSVSRTIMTELGRSRLLLAYYSAAYPTRRACQQELTRAFLAGQHEGDPLRRVLVVNPAQGTGHIEPIELRDARYWSPASALCHLLDALTRKLAEVPTAMDEVALSPAPVWLPAPPRRPPPRLLGRTTQLWQLHSALHPQTAALTEGGGEPVAVVHGFGGIGTTALVCEYVRQFGATVPGGVFWLTAGQVPSWDEQLRAIARALGGTGRGDPADEIAVALDRHRSPCLWVVDGVPAGLPLEQVRGLLSPHPGAASVLTTTDAGHAALGTGVLVPELPVPQAVRLVLDRIGELGPGDHEAVRALVEEVGGHPAALLELADSARVCGVNTVVRRLHDREWPVLETVAKRLLADADAVGETGLDVLRAVAAYAPDPMPLGVLGSLGDWPSGRLDGALRRLTGQSALRLRGGAALEVPAVVAHVIRHNDPDPSRHEEVRVTALRARQAREGASADPTERAAAFRVQVELAHRVPVRPLGGGGLREAISSLHRVFSFTREQLRECGPDSALRFGEVAERLMEDVLRPFLSQWHPALRRFEDDGSPVGGDAWDPTAELRAALLALREPLLEIIGDLSRISGNPHGVRPVS</sequence>
<evidence type="ECO:0000313" key="2">
    <source>
        <dbReference type="EMBL" id="MBA8926394.1"/>
    </source>
</evidence>
<organism evidence="2 3">
    <name type="scientific">Kutzneria viridogrisea</name>
    <dbReference type="NCBI Taxonomy" id="47990"/>
    <lineage>
        <taxon>Bacteria</taxon>
        <taxon>Bacillati</taxon>
        <taxon>Actinomycetota</taxon>
        <taxon>Actinomycetes</taxon>
        <taxon>Pseudonocardiales</taxon>
        <taxon>Pseudonocardiaceae</taxon>
        <taxon>Kutzneria</taxon>
    </lineage>
</organism>
<protein>
    <recommendedName>
        <fullName evidence="1">TIR domain-containing protein</fullName>
    </recommendedName>
</protein>
<reference evidence="2 3" key="1">
    <citation type="submission" date="2020-08" db="EMBL/GenBank/DDBJ databases">
        <title>Genomic Encyclopedia of Archaeal and Bacterial Type Strains, Phase II (KMG-II): from individual species to whole genera.</title>
        <authorList>
            <person name="Goeker M."/>
        </authorList>
    </citation>
    <scope>NUCLEOTIDE SEQUENCE [LARGE SCALE GENOMIC DNA]</scope>
    <source>
        <strain evidence="2 3">DSM 43850</strain>
    </source>
</reference>
<comment type="caution">
    <text evidence="2">The sequence shown here is derived from an EMBL/GenBank/DDBJ whole genome shotgun (WGS) entry which is preliminary data.</text>
</comment>
<name>A0ABR6BIJ2_9PSEU</name>
<proteinExistence type="predicted"/>
<dbReference type="EMBL" id="JACJID010000002">
    <property type="protein sequence ID" value="MBA8926394.1"/>
    <property type="molecule type" value="Genomic_DNA"/>
</dbReference>
<evidence type="ECO:0000259" key="1">
    <source>
        <dbReference type="PROSITE" id="PS50104"/>
    </source>
</evidence>
<dbReference type="InterPro" id="IPR000157">
    <property type="entry name" value="TIR_dom"/>
</dbReference>
<dbReference type="RefSeq" id="WP_182837745.1">
    <property type="nucleotide sequence ID" value="NZ_BAAABQ010000009.1"/>
</dbReference>